<protein>
    <submittedName>
        <fullName evidence="1">Uncharacterized protein</fullName>
    </submittedName>
</protein>
<reference evidence="1 2" key="1">
    <citation type="journal article" date="2019" name="Sci. Rep.">
        <title>Orb-weaving spider Araneus ventricosus genome elucidates the spidroin gene catalogue.</title>
        <authorList>
            <person name="Kono N."/>
            <person name="Nakamura H."/>
            <person name="Ohtoshi R."/>
            <person name="Moran D.A.P."/>
            <person name="Shinohara A."/>
            <person name="Yoshida Y."/>
            <person name="Fujiwara M."/>
            <person name="Mori M."/>
            <person name="Tomita M."/>
            <person name="Arakawa K."/>
        </authorList>
    </citation>
    <scope>NUCLEOTIDE SEQUENCE [LARGE SCALE GENOMIC DNA]</scope>
</reference>
<organism evidence="1 2">
    <name type="scientific">Araneus ventricosus</name>
    <name type="common">Orbweaver spider</name>
    <name type="synonym">Epeira ventricosa</name>
    <dbReference type="NCBI Taxonomy" id="182803"/>
    <lineage>
        <taxon>Eukaryota</taxon>
        <taxon>Metazoa</taxon>
        <taxon>Ecdysozoa</taxon>
        <taxon>Arthropoda</taxon>
        <taxon>Chelicerata</taxon>
        <taxon>Arachnida</taxon>
        <taxon>Araneae</taxon>
        <taxon>Araneomorphae</taxon>
        <taxon>Entelegynae</taxon>
        <taxon>Araneoidea</taxon>
        <taxon>Araneidae</taxon>
        <taxon>Araneus</taxon>
    </lineage>
</organism>
<dbReference type="AlphaFoldDB" id="A0A4Y2DUH5"/>
<name>A0A4Y2DUH5_ARAVE</name>
<dbReference type="EMBL" id="BGPR01000428">
    <property type="protein sequence ID" value="GBM19666.1"/>
    <property type="molecule type" value="Genomic_DNA"/>
</dbReference>
<accession>A0A4Y2DUH5</accession>
<evidence type="ECO:0000313" key="2">
    <source>
        <dbReference type="Proteomes" id="UP000499080"/>
    </source>
</evidence>
<evidence type="ECO:0000313" key="1">
    <source>
        <dbReference type="EMBL" id="GBM19666.1"/>
    </source>
</evidence>
<gene>
    <name evidence="1" type="ORF">AVEN_199840_1</name>
</gene>
<keyword evidence="2" id="KW-1185">Reference proteome</keyword>
<sequence>MWEAPRIFELWTDDKSHSPNFHATPTPRSFRKFRDKSISHSCVGGFVSKSRLRNQKVASSRPTWRKKSAEYTGVVHAHFIEGQTGVEVQGGDVGSRVVLSMIQNCDPM</sequence>
<dbReference type="Proteomes" id="UP000499080">
    <property type="component" value="Unassembled WGS sequence"/>
</dbReference>
<comment type="caution">
    <text evidence="1">The sequence shown here is derived from an EMBL/GenBank/DDBJ whole genome shotgun (WGS) entry which is preliminary data.</text>
</comment>
<proteinExistence type="predicted"/>